<evidence type="ECO:0000313" key="2">
    <source>
        <dbReference type="EMBL" id="KAJ7192898.1"/>
    </source>
</evidence>
<sequence length="220" mass="22739">MPLFRKLLFSTFLCLSTADAFQCGDNGRAELQWGAQAGSGGTVLGFSPSGPFDAEGNPVLSVIALNAGFNVDFFAFNAYICGGSPDEETSFGPMVQTASISTPDSTALCLTASALTGANITLSLQPCVYPPLPSSLGSISTPPPPTQMFQWVTTEFVSYGWAFLGNQSTPVDATAATNYPPVLVPEVPAVGAFVRLAFVPGGLAPSTGTEPGLVLELSDE</sequence>
<dbReference type="AlphaFoldDB" id="A0AAD6Y016"/>
<name>A0AAD6Y016_9AGAR</name>
<gene>
    <name evidence="2" type="ORF">GGX14DRAFT_405955</name>
</gene>
<feature type="signal peptide" evidence="1">
    <location>
        <begin position="1"/>
        <end position="20"/>
    </location>
</feature>
<evidence type="ECO:0000256" key="1">
    <source>
        <dbReference type="SAM" id="SignalP"/>
    </source>
</evidence>
<keyword evidence="1" id="KW-0732">Signal</keyword>
<evidence type="ECO:0000313" key="3">
    <source>
        <dbReference type="Proteomes" id="UP001219525"/>
    </source>
</evidence>
<dbReference type="EMBL" id="JARJCW010000114">
    <property type="protein sequence ID" value="KAJ7192898.1"/>
    <property type="molecule type" value="Genomic_DNA"/>
</dbReference>
<dbReference type="Proteomes" id="UP001219525">
    <property type="component" value="Unassembled WGS sequence"/>
</dbReference>
<reference evidence="2" key="1">
    <citation type="submission" date="2023-03" db="EMBL/GenBank/DDBJ databases">
        <title>Massive genome expansion in bonnet fungi (Mycena s.s.) driven by repeated elements and novel gene families across ecological guilds.</title>
        <authorList>
            <consortium name="Lawrence Berkeley National Laboratory"/>
            <person name="Harder C.B."/>
            <person name="Miyauchi S."/>
            <person name="Viragh M."/>
            <person name="Kuo A."/>
            <person name="Thoen E."/>
            <person name="Andreopoulos B."/>
            <person name="Lu D."/>
            <person name="Skrede I."/>
            <person name="Drula E."/>
            <person name="Henrissat B."/>
            <person name="Morin E."/>
            <person name="Kohler A."/>
            <person name="Barry K."/>
            <person name="LaButti K."/>
            <person name="Morin E."/>
            <person name="Salamov A."/>
            <person name="Lipzen A."/>
            <person name="Mereny Z."/>
            <person name="Hegedus B."/>
            <person name="Baldrian P."/>
            <person name="Stursova M."/>
            <person name="Weitz H."/>
            <person name="Taylor A."/>
            <person name="Grigoriev I.V."/>
            <person name="Nagy L.G."/>
            <person name="Martin F."/>
            <person name="Kauserud H."/>
        </authorList>
    </citation>
    <scope>NUCLEOTIDE SEQUENCE</scope>
    <source>
        <strain evidence="2">9144</strain>
    </source>
</reference>
<proteinExistence type="predicted"/>
<comment type="caution">
    <text evidence="2">The sequence shown here is derived from an EMBL/GenBank/DDBJ whole genome shotgun (WGS) entry which is preliminary data.</text>
</comment>
<feature type="chain" id="PRO_5042123671" evidence="1">
    <location>
        <begin position="21"/>
        <end position="220"/>
    </location>
</feature>
<accession>A0AAD6Y016</accession>
<protein>
    <submittedName>
        <fullName evidence="2">Uncharacterized protein</fullName>
    </submittedName>
</protein>
<organism evidence="2 3">
    <name type="scientific">Mycena pura</name>
    <dbReference type="NCBI Taxonomy" id="153505"/>
    <lineage>
        <taxon>Eukaryota</taxon>
        <taxon>Fungi</taxon>
        <taxon>Dikarya</taxon>
        <taxon>Basidiomycota</taxon>
        <taxon>Agaricomycotina</taxon>
        <taxon>Agaricomycetes</taxon>
        <taxon>Agaricomycetidae</taxon>
        <taxon>Agaricales</taxon>
        <taxon>Marasmiineae</taxon>
        <taxon>Mycenaceae</taxon>
        <taxon>Mycena</taxon>
    </lineage>
</organism>
<keyword evidence="3" id="KW-1185">Reference proteome</keyword>